<evidence type="ECO:0000259" key="2">
    <source>
        <dbReference type="Pfam" id="PF20415"/>
    </source>
</evidence>
<gene>
    <name evidence="3" type="ORF">D9615_006870</name>
</gene>
<evidence type="ECO:0000313" key="4">
    <source>
        <dbReference type="Proteomes" id="UP000565441"/>
    </source>
</evidence>
<dbReference type="EMBL" id="JAACJP010000018">
    <property type="protein sequence ID" value="KAF5378734.1"/>
    <property type="molecule type" value="Genomic_DNA"/>
</dbReference>
<organism evidence="3 4">
    <name type="scientific">Tricholomella constricta</name>
    <dbReference type="NCBI Taxonomy" id="117010"/>
    <lineage>
        <taxon>Eukaryota</taxon>
        <taxon>Fungi</taxon>
        <taxon>Dikarya</taxon>
        <taxon>Basidiomycota</taxon>
        <taxon>Agaricomycotina</taxon>
        <taxon>Agaricomycetes</taxon>
        <taxon>Agaricomycetidae</taxon>
        <taxon>Agaricales</taxon>
        <taxon>Tricholomatineae</taxon>
        <taxon>Lyophyllaceae</taxon>
        <taxon>Tricholomella</taxon>
    </lineage>
</organism>
<protein>
    <recommendedName>
        <fullName evidence="2">DUF6699 domain-containing protein</fullName>
    </recommendedName>
</protein>
<keyword evidence="4" id="KW-1185">Reference proteome</keyword>
<accession>A0A8H5H8Q3</accession>
<feature type="domain" description="DUF6699" evidence="2">
    <location>
        <begin position="78"/>
        <end position="199"/>
    </location>
</feature>
<feature type="region of interest" description="Disordered" evidence="1">
    <location>
        <begin position="1"/>
        <end position="50"/>
    </location>
</feature>
<dbReference type="Pfam" id="PF20415">
    <property type="entry name" value="DUF6699"/>
    <property type="match status" value="1"/>
</dbReference>
<evidence type="ECO:0000256" key="1">
    <source>
        <dbReference type="SAM" id="MobiDB-lite"/>
    </source>
</evidence>
<dbReference type="InterPro" id="IPR046522">
    <property type="entry name" value="DUF6699"/>
</dbReference>
<proteinExistence type="predicted"/>
<evidence type="ECO:0000313" key="3">
    <source>
        <dbReference type="EMBL" id="KAF5378734.1"/>
    </source>
</evidence>
<sequence>MPQKTVRFREENEANSSPPRTSSSPPFSADNPSSQPTPTMPPSPVHAATVPTDESLSLDTAFYGQDGLHTELGHDTQLFFDMRYPPFGTVNDLNASFNSSDLKLAATYTPQPFMTIQCKLLPWAIEIFPRHGCTYVTVQDVLVGIFDSLQCCATAEEFQREKLMKREEIENQRVLRRDLSRRRIDWLLMDDCCFLGLSHSIGNVWRLRVND</sequence>
<dbReference type="OrthoDB" id="3016005at2759"/>
<dbReference type="AlphaFoldDB" id="A0A8H5H8Q3"/>
<reference evidence="3 4" key="1">
    <citation type="journal article" date="2020" name="ISME J.">
        <title>Uncovering the hidden diversity of litter-decomposition mechanisms in mushroom-forming fungi.</title>
        <authorList>
            <person name="Floudas D."/>
            <person name="Bentzer J."/>
            <person name="Ahren D."/>
            <person name="Johansson T."/>
            <person name="Persson P."/>
            <person name="Tunlid A."/>
        </authorList>
    </citation>
    <scope>NUCLEOTIDE SEQUENCE [LARGE SCALE GENOMIC DNA]</scope>
    <source>
        <strain evidence="3 4">CBS 661.87</strain>
    </source>
</reference>
<comment type="caution">
    <text evidence="3">The sequence shown here is derived from an EMBL/GenBank/DDBJ whole genome shotgun (WGS) entry which is preliminary data.</text>
</comment>
<feature type="compositionally biased region" description="Low complexity" evidence="1">
    <location>
        <begin position="16"/>
        <end position="37"/>
    </location>
</feature>
<name>A0A8H5H8Q3_9AGAR</name>
<dbReference type="Proteomes" id="UP000565441">
    <property type="component" value="Unassembled WGS sequence"/>
</dbReference>